<keyword evidence="3" id="KW-1185">Reference proteome</keyword>
<dbReference type="Proteomes" id="UP000054549">
    <property type="component" value="Unassembled WGS sequence"/>
</dbReference>
<dbReference type="OrthoDB" id="2992477at2759"/>
<dbReference type="AlphaFoldDB" id="A0A0C2WKR3"/>
<evidence type="ECO:0000313" key="3">
    <source>
        <dbReference type="Proteomes" id="UP000054549"/>
    </source>
</evidence>
<evidence type="ECO:0000313" key="2">
    <source>
        <dbReference type="EMBL" id="KIL62132.1"/>
    </source>
</evidence>
<feature type="region of interest" description="Disordered" evidence="1">
    <location>
        <begin position="36"/>
        <end position="61"/>
    </location>
</feature>
<sequence>MPRGRRPKHTRNITGLRNQPTQLNVSQLLPNAETIANNTEPTQTPPGNSHANSNTGTYDTLSEQGLHFDSTRLMIDDDNAGIGSKEVEEASLRRRDWGDRNLQESSIALAVNEGDDEGWLPNALKKRKRPRTERPKLYAKGPDVMSKSKRTQRRYRKANQNQKTLDVFLSSVPAHIRHGGHLPVEHTVTCHSEPATVRQETIEVEIPPAMCEESVDI</sequence>
<gene>
    <name evidence="2" type="ORF">M378DRAFT_25765</name>
</gene>
<dbReference type="HOGENOM" id="CLU_1271990_0_0_1"/>
<proteinExistence type="predicted"/>
<organism evidence="2 3">
    <name type="scientific">Amanita muscaria (strain Koide BX008)</name>
    <dbReference type="NCBI Taxonomy" id="946122"/>
    <lineage>
        <taxon>Eukaryota</taxon>
        <taxon>Fungi</taxon>
        <taxon>Dikarya</taxon>
        <taxon>Basidiomycota</taxon>
        <taxon>Agaricomycotina</taxon>
        <taxon>Agaricomycetes</taxon>
        <taxon>Agaricomycetidae</taxon>
        <taxon>Agaricales</taxon>
        <taxon>Pluteineae</taxon>
        <taxon>Amanitaceae</taxon>
        <taxon>Amanita</taxon>
    </lineage>
</organism>
<dbReference type="InParanoid" id="A0A0C2WKR3"/>
<accession>A0A0C2WKR3</accession>
<name>A0A0C2WKR3_AMAMK</name>
<reference evidence="2 3" key="1">
    <citation type="submission" date="2014-04" db="EMBL/GenBank/DDBJ databases">
        <title>Evolutionary Origins and Diversification of the Mycorrhizal Mutualists.</title>
        <authorList>
            <consortium name="DOE Joint Genome Institute"/>
            <consortium name="Mycorrhizal Genomics Consortium"/>
            <person name="Kohler A."/>
            <person name="Kuo A."/>
            <person name="Nagy L.G."/>
            <person name="Floudas D."/>
            <person name="Copeland A."/>
            <person name="Barry K.W."/>
            <person name="Cichocki N."/>
            <person name="Veneault-Fourrey C."/>
            <person name="LaButti K."/>
            <person name="Lindquist E.A."/>
            <person name="Lipzen A."/>
            <person name="Lundell T."/>
            <person name="Morin E."/>
            <person name="Murat C."/>
            <person name="Riley R."/>
            <person name="Ohm R."/>
            <person name="Sun H."/>
            <person name="Tunlid A."/>
            <person name="Henrissat B."/>
            <person name="Grigoriev I.V."/>
            <person name="Hibbett D.S."/>
            <person name="Martin F."/>
        </authorList>
    </citation>
    <scope>NUCLEOTIDE SEQUENCE [LARGE SCALE GENOMIC DNA]</scope>
    <source>
        <strain evidence="2 3">Koide BX008</strain>
    </source>
</reference>
<evidence type="ECO:0000256" key="1">
    <source>
        <dbReference type="SAM" id="MobiDB-lite"/>
    </source>
</evidence>
<protein>
    <submittedName>
        <fullName evidence="2">Uncharacterized protein</fullName>
    </submittedName>
</protein>
<dbReference type="EMBL" id="KN818275">
    <property type="protein sequence ID" value="KIL62132.1"/>
    <property type="molecule type" value="Genomic_DNA"/>
</dbReference>